<feature type="transmembrane region" description="Helical" evidence="8">
    <location>
        <begin position="173"/>
        <end position="195"/>
    </location>
</feature>
<evidence type="ECO:0000256" key="4">
    <source>
        <dbReference type="ARBA" id="ARBA00022475"/>
    </source>
</evidence>
<dbReference type="Pfam" id="PF02028">
    <property type="entry name" value="BCCT"/>
    <property type="match status" value="1"/>
</dbReference>
<reference evidence="10" key="3">
    <citation type="submission" date="2021-06" db="EMBL/GenBank/DDBJ databases">
        <title>Genomic Description and Analysis of Intracellular Bacteria, Candidatus Berkiella cookevillensis and Candidatus Berkiella aquae.</title>
        <authorList>
            <person name="Kidane D.T."/>
            <person name="Mehari Y.T."/>
            <person name="Rice F.C."/>
            <person name="Arivett B.A."/>
            <person name="Farone A.L."/>
            <person name="Berk S.G."/>
            <person name="Farone M.B."/>
        </authorList>
    </citation>
    <scope>NUCLEOTIDE SEQUENCE</scope>
    <source>
        <strain evidence="10">CC99</strain>
    </source>
</reference>
<accession>A0A0Q9YQV5</accession>
<evidence type="ECO:0000256" key="3">
    <source>
        <dbReference type="ARBA" id="ARBA00022448"/>
    </source>
</evidence>
<reference evidence="9" key="1">
    <citation type="submission" date="2015-09" db="EMBL/GenBank/DDBJ databases">
        <title>Draft Genome Sequences of Two Novel Amoeba-resistant Intranuclear Bacteria, Candidatus Berkiella cookevillensis and Candidatus Berkiella aquae.</title>
        <authorList>
            <person name="Mehari Y.T."/>
            <person name="Arivett B.A."/>
            <person name="Farone A.L."/>
            <person name="Gunderson J.H."/>
            <person name="Farone M.B."/>
        </authorList>
    </citation>
    <scope>NUCLEOTIDE SEQUENCE [LARGE SCALE GENOMIC DNA]</scope>
    <source>
        <strain evidence="9">CC99</strain>
    </source>
</reference>
<name>A0A0Q9YQV5_9GAMM</name>
<dbReference type="GO" id="GO:0022857">
    <property type="term" value="F:transmembrane transporter activity"/>
    <property type="evidence" value="ECO:0007669"/>
    <property type="project" value="InterPro"/>
</dbReference>
<feature type="transmembrane region" description="Helical" evidence="8">
    <location>
        <begin position="447"/>
        <end position="470"/>
    </location>
</feature>
<dbReference type="InterPro" id="IPR000060">
    <property type="entry name" value="BCCT_transptr"/>
</dbReference>
<keyword evidence="7 8" id="KW-0472">Membrane</keyword>
<feature type="transmembrane region" description="Helical" evidence="8">
    <location>
        <begin position="243"/>
        <end position="267"/>
    </location>
</feature>
<feature type="transmembrane region" description="Helical" evidence="8">
    <location>
        <begin position="79"/>
        <end position="103"/>
    </location>
</feature>
<reference evidence="10" key="2">
    <citation type="journal article" date="2016" name="Genome Announc.">
        <title>Draft Genome Sequences of Two Novel Amoeba-Resistant Intranuclear Bacteria, 'Candidatus Berkiella cookevillensis' and 'Candidatus Berkiella aquae'.</title>
        <authorList>
            <person name="Mehari Y.T."/>
            <person name="Arivett B.A."/>
            <person name="Farone A.L."/>
            <person name="Gunderson J.H."/>
            <person name="Farone M.B."/>
        </authorList>
    </citation>
    <scope>NUCLEOTIDE SEQUENCE</scope>
    <source>
        <strain evidence="10">CC99</strain>
    </source>
</reference>
<keyword evidence="6 8" id="KW-1133">Transmembrane helix</keyword>
<feature type="transmembrane region" description="Helical" evidence="8">
    <location>
        <begin position="7"/>
        <end position="25"/>
    </location>
</feature>
<dbReference type="RefSeq" id="WP_057622920.1">
    <property type="nucleotide sequence ID" value="NZ_LKHV02000001.1"/>
</dbReference>
<feature type="transmembrane region" description="Helical" evidence="8">
    <location>
        <begin position="31"/>
        <end position="58"/>
    </location>
</feature>
<evidence type="ECO:0000313" key="9">
    <source>
        <dbReference type="EMBL" id="KRG20082.1"/>
    </source>
</evidence>
<keyword evidence="5 8" id="KW-0812">Transmembrane</keyword>
<evidence type="ECO:0000256" key="5">
    <source>
        <dbReference type="ARBA" id="ARBA00022692"/>
    </source>
</evidence>
<dbReference type="PANTHER" id="PTHR30047:SF7">
    <property type="entry name" value="HIGH-AFFINITY CHOLINE TRANSPORT PROTEIN"/>
    <property type="match status" value="1"/>
</dbReference>
<evidence type="ECO:0000256" key="2">
    <source>
        <dbReference type="ARBA" id="ARBA00005658"/>
    </source>
</evidence>
<dbReference type="GO" id="GO:0005886">
    <property type="term" value="C:plasma membrane"/>
    <property type="evidence" value="ECO:0007669"/>
    <property type="project" value="UniProtKB-SubCell"/>
</dbReference>
<organism evidence="9">
    <name type="scientific">Candidatus Berkiella cookevillensis</name>
    <dbReference type="NCBI Taxonomy" id="437022"/>
    <lineage>
        <taxon>Bacteria</taxon>
        <taxon>Pseudomonadati</taxon>
        <taxon>Pseudomonadota</taxon>
        <taxon>Gammaproteobacteria</taxon>
        <taxon>Candidatus Berkiellales</taxon>
        <taxon>Candidatus Berkiellaceae</taxon>
        <taxon>Candidatus Berkiella</taxon>
    </lineage>
</organism>
<dbReference type="EMBL" id="LKHV01000001">
    <property type="protein sequence ID" value="KRG20082.1"/>
    <property type="molecule type" value="Genomic_DNA"/>
</dbReference>
<protein>
    <submittedName>
        <fullName evidence="10">BCCT family transporter</fullName>
    </submittedName>
    <submittedName>
        <fullName evidence="9">Glycine betaine transporter OpuD</fullName>
    </submittedName>
</protein>
<dbReference type="STRING" id="437022.CC99x_00303"/>
<dbReference type="Proteomes" id="UP000051494">
    <property type="component" value="Unassembled WGS sequence"/>
</dbReference>
<feature type="transmembrane region" description="Helical" evidence="8">
    <location>
        <begin position="359"/>
        <end position="379"/>
    </location>
</feature>
<proteinExistence type="inferred from homology"/>
<keyword evidence="3" id="KW-0813">Transport</keyword>
<feature type="transmembrane region" description="Helical" evidence="8">
    <location>
        <begin position="325"/>
        <end position="344"/>
    </location>
</feature>
<feature type="transmembrane region" description="Helical" evidence="8">
    <location>
        <begin position="294"/>
        <end position="313"/>
    </location>
</feature>
<dbReference type="OrthoDB" id="9775735at2"/>
<dbReference type="AlphaFoldDB" id="A0A0Q9YQV5"/>
<evidence type="ECO:0000256" key="1">
    <source>
        <dbReference type="ARBA" id="ARBA00004651"/>
    </source>
</evidence>
<comment type="similarity">
    <text evidence="2">Belongs to the BCCT transporter (TC 2.A.15) family.</text>
</comment>
<evidence type="ECO:0000256" key="6">
    <source>
        <dbReference type="ARBA" id="ARBA00022989"/>
    </source>
</evidence>
<evidence type="ECO:0000313" key="11">
    <source>
        <dbReference type="Proteomes" id="UP000051494"/>
    </source>
</evidence>
<evidence type="ECO:0000313" key="10">
    <source>
        <dbReference type="EMBL" id="MCS5708340.1"/>
    </source>
</evidence>
<sequence length="503" mass="56835">MIKTYKAVNIVSSLVGVLILSWLSIFKPNLILLYSVPTSVAGYLLLLLFITPAGGIVLGDRTERLPFVAWLSKIVNANLILFIFTIAVSYAFLSAGPIFTMGALSYDFTTEIISSYTLTHWGIFPWGIYGIWGLVVAYNAYIKKGTPFLYQSVDFFPLRLQAMFKTFVESSSFITTIFAICTMAVTAILLFSYSIYQQLHFHHFLLPFISVSFLGLLLPIFALKFGKRIFRRLAKRGFGISRLMTMLMAISFPLLLLIAYANGILVAASPELFEKSKCLECIKYFNVAPVEDRFASIYWGWFLLWAPLAGSYLASISKGRTIRELVFGIMLMPAIFFISIKLLTTADIKSGMAFINQPSMLPVTFVILGLLCCWFLLIITRNTNDNSLFLSGFFKVSDKFKQDRLKVCNASRVVGLSKFGSQVAITFIMVLLMHTIAGWYIMQFQIVALAGILVTAVYWAINCIIIQFFIDKVWIGNKNIKPFRSSYVKESKPKKNRKYNLHT</sequence>
<evidence type="ECO:0000256" key="7">
    <source>
        <dbReference type="ARBA" id="ARBA00023136"/>
    </source>
</evidence>
<dbReference type="EMBL" id="LKHV02000001">
    <property type="protein sequence ID" value="MCS5708340.1"/>
    <property type="molecule type" value="Genomic_DNA"/>
</dbReference>
<comment type="caution">
    <text evidence="9">The sequence shown here is derived from an EMBL/GenBank/DDBJ whole genome shotgun (WGS) entry which is preliminary data.</text>
</comment>
<keyword evidence="4" id="KW-1003">Cell membrane</keyword>
<feature type="transmembrane region" description="Helical" evidence="8">
    <location>
        <begin position="419"/>
        <end position="441"/>
    </location>
</feature>
<feature type="transmembrane region" description="Helical" evidence="8">
    <location>
        <begin position="123"/>
        <end position="142"/>
    </location>
</feature>
<gene>
    <name evidence="9" type="primary">opuD</name>
    <name evidence="9" type="ORF">CC99x_00303</name>
    <name evidence="10" type="ORF">CC99x_005415</name>
</gene>
<keyword evidence="11" id="KW-1185">Reference proteome</keyword>
<feature type="transmembrane region" description="Helical" evidence="8">
    <location>
        <begin position="201"/>
        <end position="223"/>
    </location>
</feature>
<dbReference type="PANTHER" id="PTHR30047">
    <property type="entry name" value="HIGH-AFFINITY CHOLINE TRANSPORT PROTEIN-RELATED"/>
    <property type="match status" value="1"/>
</dbReference>
<comment type="subcellular location">
    <subcellularLocation>
        <location evidence="1">Cell membrane</location>
        <topology evidence="1">Multi-pass membrane protein</topology>
    </subcellularLocation>
</comment>
<evidence type="ECO:0000256" key="8">
    <source>
        <dbReference type="SAM" id="Phobius"/>
    </source>
</evidence>